<feature type="compositionally biased region" description="Low complexity" evidence="1">
    <location>
        <begin position="320"/>
        <end position="371"/>
    </location>
</feature>
<feature type="compositionally biased region" description="Polar residues" evidence="1">
    <location>
        <begin position="75"/>
        <end position="90"/>
    </location>
</feature>
<evidence type="ECO:0000313" key="3">
    <source>
        <dbReference type="Proteomes" id="UP000305067"/>
    </source>
</evidence>
<feature type="compositionally biased region" description="Polar residues" evidence="1">
    <location>
        <begin position="384"/>
        <end position="393"/>
    </location>
</feature>
<proteinExistence type="predicted"/>
<keyword evidence="3" id="KW-1185">Reference proteome</keyword>
<feature type="region of interest" description="Disordered" evidence="1">
    <location>
        <begin position="143"/>
        <end position="176"/>
    </location>
</feature>
<dbReference type="AlphaFoldDB" id="A0A5C3QM72"/>
<feature type="compositionally biased region" description="Basic and acidic residues" evidence="1">
    <location>
        <begin position="525"/>
        <end position="544"/>
    </location>
</feature>
<feature type="compositionally biased region" description="Polar residues" evidence="1">
    <location>
        <begin position="1"/>
        <end position="15"/>
    </location>
</feature>
<organism evidence="2 3">
    <name type="scientific">Pterulicium gracile</name>
    <dbReference type="NCBI Taxonomy" id="1884261"/>
    <lineage>
        <taxon>Eukaryota</taxon>
        <taxon>Fungi</taxon>
        <taxon>Dikarya</taxon>
        <taxon>Basidiomycota</taxon>
        <taxon>Agaricomycotina</taxon>
        <taxon>Agaricomycetes</taxon>
        <taxon>Agaricomycetidae</taxon>
        <taxon>Agaricales</taxon>
        <taxon>Pleurotineae</taxon>
        <taxon>Pterulaceae</taxon>
        <taxon>Pterulicium</taxon>
    </lineage>
</organism>
<name>A0A5C3QM72_9AGAR</name>
<protein>
    <submittedName>
        <fullName evidence="2">Uncharacterized protein</fullName>
    </submittedName>
</protein>
<feature type="compositionally biased region" description="Polar residues" evidence="1">
    <location>
        <begin position="487"/>
        <end position="496"/>
    </location>
</feature>
<feature type="compositionally biased region" description="Low complexity" evidence="1">
    <location>
        <begin position="502"/>
        <end position="511"/>
    </location>
</feature>
<dbReference type="EMBL" id="ML178821">
    <property type="protein sequence ID" value="TFL03023.1"/>
    <property type="molecule type" value="Genomic_DNA"/>
</dbReference>
<feature type="compositionally biased region" description="Polar residues" evidence="1">
    <location>
        <begin position="406"/>
        <end position="415"/>
    </location>
</feature>
<accession>A0A5C3QM72</accession>
<dbReference type="Proteomes" id="UP000305067">
    <property type="component" value="Unassembled WGS sequence"/>
</dbReference>
<feature type="compositionally biased region" description="Polar residues" evidence="1">
    <location>
        <begin position="22"/>
        <end position="32"/>
    </location>
</feature>
<dbReference type="OrthoDB" id="2990414at2759"/>
<evidence type="ECO:0000313" key="2">
    <source>
        <dbReference type="EMBL" id="TFL03023.1"/>
    </source>
</evidence>
<dbReference type="STRING" id="1884261.A0A5C3QM72"/>
<sequence length="558" mass="59484">MLSSRPVNAFGSTKTPGRGTFRSANHAENTIFPSAKRTVGKAHTPFDSTSTTGSYANEEEDAMSLLKQRAGSPIKPQSTSSSFPTKSAQNKTPFHGNAGAGYRDVVFTKSPAKPVLHTPLPSVKKRFNYDSFTFNLATPALNLRPDSPLDEEQEQDSLSTPLPSSVRRMSRGSRMSMERSFMTPQNNGRHWDVSDISIELNDLQIEEEDPDAVTIDEDAEIEYMPPKVEVPYEPPFDFEFPDYKKVGSTFLRGYYMDPKEALSELPSYSEPFEVPQLEEIERLSFSSDTSEDSDDPFVQARRARAAEAPGKPEPIVAAGRPIPRATSAAATRTRPTSAVATTSHAASTTTTSRAASTTTSRAASTTITTRSKPPSRPATAAAYVNSSRFTTTGAARPVAGRPQTVGRATSSTSTPAVGAPKTTAAASTTRGKVDATRSQARTAPSSSRSTSTAVRRPATSTVAPKANIAARRPTAPQAASGAPATSRGRSMTTSSLPPRPTTAPGRAAVPGRVVSSTLKAGAGKPVDKAGAKKPEEDEYADKLLARSTVDEEDFLFDV</sequence>
<feature type="compositionally biased region" description="Low complexity" evidence="1">
    <location>
        <begin position="436"/>
        <end position="461"/>
    </location>
</feature>
<feature type="compositionally biased region" description="Low complexity" evidence="1">
    <location>
        <begin position="164"/>
        <end position="176"/>
    </location>
</feature>
<feature type="region of interest" description="Disordered" evidence="1">
    <location>
        <begin position="1"/>
        <end position="90"/>
    </location>
</feature>
<evidence type="ECO:0000256" key="1">
    <source>
        <dbReference type="SAM" id="MobiDB-lite"/>
    </source>
</evidence>
<gene>
    <name evidence="2" type="ORF">BDV98DRAFT_603355</name>
</gene>
<feature type="region of interest" description="Disordered" evidence="1">
    <location>
        <begin position="284"/>
        <end position="544"/>
    </location>
</feature>
<reference evidence="2 3" key="1">
    <citation type="journal article" date="2019" name="Nat. Ecol. Evol.">
        <title>Megaphylogeny resolves global patterns of mushroom evolution.</title>
        <authorList>
            <person name="Varga T."/>
            <person name="Krizsan K."/>
            <person name="Foldi C."/>
            <person name="Dima B."/>
            <person name="Sanchez-Garcia M."/>
            <person name="Sanchez-Ramirez S."/>
            <person name="Szollosi G.J."/>
            <person name="Szarkandi J.G."/>
            <person name="Papp V."/>
            <person name="Albert L."/>
            <person name="Andreopoulos W."/>
            <person name="Angelini C."/>
            <person name="Antonin V."/>
            <person name="Barry K.W."/>
            <person name="Bougher N.L."/>
            <person name="Buchanan P."/>
            <person name="Buyck B."/>
            <person name="Bense V."/>
            <person name="Catcheside P."/>
            <person name="Chovatia M."/>
            <person name="Cooper J."/>
            <person name="Damon W."/>
            <person name="Desjardin D."/>
            <person name="Finy P."/>
            <person name="Geml J."/>
            <person name="Haridas S."/>
            <person name="Hughes K."/>
            <person name="Justo A."/>
            <person name="Karasinski D."/>
            <person name="Kautmanova I."/>
            <person name="Kiss B."/>
            <person name="Kocsube S."/>
            <person name="Kotiranta H."/>
            <person name="LaButti K.M."/>
            <person name="Lechner B.E."/>
            <person name="Liimatainen K."/>
            <person name="Lipzen A."/>
            <person name="Lukacs Z."/>
            <person name="Mihaltcheva S."/>
            <person name="Morgado L.N."/>
            <person name="Niskanen T."/>
            <person name="Noordeloos M.E."/>
            <person name="Ohm R.A."/>
            <person name="Ortiz-Santana B."/>
            <person name="Ovrebo C."/>
            <person name="Racz N."/>
            <person name="Riley R."/>
            <person name="Savchenko A."/>
            <person name="Shiryaev A."/>
            <person name="Soop K."/>
            <person name="Spirin V."/>
            <person name="Szebenyi C."/>
            <person name="Tomsovsky M."/>
            <person name="Tulloss R.E."/>
            <person name="Uehling J."/>
            <person name="Grigoriev I.V."/>
            <person name="Vagvolgyi C."/>
            <person name="Papp T."/>
            <person name="Martin F.M."/>
            <person name="Miettinen O."/>
            <person name="Hibbett D.S."/>
            <person name="Nagy L.G."/>
        </authorList>
    </citation>
    <scope>NUCLEOTIDE SEQUENCE [LARGE SCALE GENOMIC DNA]</scope>
    <source>
        <strain evidence="2 3">CBS 309.79</strain>
    </source>
</reference>
<feature type="compositionally biased region" description="Polar residues" evidence="1">
    <location>
        <begin position="46"/>
        <end position="55"/>
    </location>
</feature>